<proteinExistence type="predicted"/>
<evidence type="ECO:0000259" key="3">
    <source>
        <dbReference type="PROSITE" id="PS51462"/>
    </source>
</evidence>
<feature type="domain" description="Nudix hydrolase" evidence="3">
    <location>
        <begin position="15"/>
        <end position="140"/>
    </location>
</feature>
<dbReference type="Proteomes" id="UP000033876">
    <property type="component" value="Unassembled WGS sequence"/>
</dbReference>
<dbReference type="EMBL" id="LBTF01000044">
    <property type="protein sequence ID" value="KKQ34547.1"/>
    <property type="molecule type" value="Genomic_DNA"/>
</dbReference>
<keyword evidence="2 4" id="KW-0378">Hydrolase</keyword>
<dbReference type="AlphaFoldDB" id="A0A0G0GWU1"/>
<reference evidence="4 5" key="1">
    <citation type="journal article" date="2015" name="Nature">
        <title>rRNA introns, odd ribosomes, and small enigmatic genomes across a large radiation of phyla.</title>
        <authorList>
            <person name="Brown C.T."/>
            <person name="Hug L.A."/>
            <person name="Thomas B.C."/>
            <person name="Sharon I."/>
            <person name="Castelle C.J."/>
            <person name="Singh A."/>
            <person name="Wilkins M.J."/>
            <person name="Williams K.H."/>
            <person name="Banfield J.F."/>
        </authorList>
    </citation>
    <scope>NUCLEOTIDE SEQUENCE [LARGE SCALE GENOMIC DNA]</scope>
</reference>
<evidence type="ECO:0000256" key="1">
    <source>
        <dbReference type="ARBA" id="ARBA00001946"/>
    </source>
</evidence>
<dbReference type="PANTHER" id="PTHR43046">
    <property type="entry name" value="GDP-MANNOSE MANNOSYL HYDROLASE"/>
    <property type="match status" value="1"/>
</dbReference>
<dbReference type="Gene3D" id="3.90.79.10">
    <property type="entry name" value="Nucleoside Triphosphate Pyrophosphohydrolase"/>
    <property type="match status" value="1"/>
</dbReference>
<dbReference type="PROSITE" id="PS51462">
    <property type="entry name" value="NUDIX"/>
    <property type="match status" value="1"/>
</dbReference>
<dbReference type="PRINTS" id="PR00502">
    <property type="entry name" value="NUDIXFAMILY"/>
</dbReference>
<comment type="caution">
    <text evidence="4">The sequence shown here is derived from an EMBL/GenBank/DDBJ whole genome shotgun (WGS) entry which is preliminary data.</text>
</comment>
<evidence type="ECO:0000313" key="4">
    <source>
        <dbReference type="EMBL" id="KKQ34547.1"/>
    </source>
</evidence>
<protein>
    <submittedName>
        <fullName evidence="4">Hydrolase, NUDIX family</fullName>
    </submittedName>
</protein>
<accession>A0A0G0GWU1</accession>
<evidence type="ECO:0000313" key="5">
    <source>
        <dbReference type="Proteomes" id="UP000033876"/>
    </source>
</evidence>
<dbReference type="InterPro" id="IPR020476">
    <property type="entry name" value="Nudix_hydrolase"/>
</dbReference>
<dbReference type="InterPro" id="IPR015797">
    <property type="entry name" value="NUDIX_hydrolase-like_dom_sf"/>
</dbReference>
<dbReference type="SUPFAM" id="SSF55811">
    <property type="entry name" value="Nudix"/>
    <property type="match status" value="1"/>
</dbReference>
<gene>
    <name evidence="4" type="ORF">US50_C0044G0005</name>
</gene>
<comment type="cofactor">
    <cofactor evidence="1">
        <name>Mg(2+)</name>
        <dbReference type="ChEBI" id="CHEBI:18420"/>
    </cofactor>
</comment>
<dbReference type="GO" id="GO:0016787">
    <property type="term" value="F:hydrolase activity"/>
    <property type="evidence" value="ECO:0007669"/>
    <property type="project" value="UniProtKB-KW"/>
</dbReference>
<evidence type="ECO:0000256" key="2">
    <source>
        <dbReference type="ARBA" id="ARBA00022801"/>
    </source>
</evidence>
<dbReference type="Pfam" id="PF00293">
    <property type="entry name" value="NUDIX"/>
    <property type="match status" value="1"/>
</dbReference>
<name>A0A0G0GWU1_9BACT</name>
<organism evidence="4 5">
    <name type="scientific">Candidatus Nomurabacteria bacterium GW2011_GWB1_37_5</name>
    <dbReference type="NCBI Taxonomy" id="1618742"/>
    <lineage>
        <taxon>Bacteria</taxon>
        <taxon>Candidatus Nomuraibacteriota</taxon>
    </lineage>
</organism>
<dbReference type="PANTHER" id="PTHR43046:SF14">
    <property type="entry name" value="MUTT_NUDIX FAMILY PROTEIN"/>
    <property type="match status" value="1"/>
</dbReference>
<dbReference type="InterPro" id="IPR000086">
    <property type="entry name" value="NUDIX_hydrolase_dom"/>
</dbReference>
<sequence>MEKEYDPNYIAEKVYFQVGQKAIIWNSDKKILLLKRSGIAGGKWSFPGGGLEKGEGAIESIKREIKEETNLDCSDFKVYYIHTSNSNSDESGIIIGYECQFSGEVKLNWEHGEYRWIFPKDALEFELTPHARILLEYHVKARP</sequence>